<feature type="non-terminal residue" evidence="2">
    <location>
        <position position="1"/>
    </location>
</feature>
<dbReference type="GO" id="GO:0004820">
    <property type="term" value="F:glycine-tRNA ligase activity"/>
    <property type="evidence" value="ECO:0007669"/>
    <property type="project" value="TreeGrafter"/>
</dbReference>
<sequence length="176" mass="20088">RPETAQGSYLSFARMWEVGRKQLPLGLAVVGKAFRNEIAPRQVLFRMREFTQAELQIFFDPESFSVPLEKVKDLSLPVLRAEARARGETEATGTAPSDLVAAGLPAFYVYHLAQEFRFFTRVLRYPADRLRFLEKNEKERAFYNRIHFDLGRGSAFAWGGSGTSGRSTSRGDYDRR</sequence>
<organism evidence="2">
    <name type="scientific">mine drainage metagenome</name>
    <dbReference type="NCBI Taxonomy" id="410659"/>
    <lineage>
        <taxon>unclassified sequences</taxon>
        <taxon>metagenomes</taxon>
        <taxon>ecological metagenomes</taxon>
    </lineage>
</organism>
<dbReference type="InterPro" id="IPR006195">
    <property type="entry name" value="aa-tRNA-synth_II"/>
</dbReference>
<dbReference type="Gene3D" id="3.30.930.10">
    <property type="entry name" value="Bira Bifunctional Protein, Domain 2"/>
    <property type="match status" value="1"/>
</dbReference>
<dbReference type="PROSITE" id="PS50862">
    <property type="entry name" value="AA_TRNA_LIGASE_II"/>
    <property type="match status" value="1"/>
</dbReference>
<accession>T0YMW5</accession>
<gene>
    <name evidence="2" type="ORF">B1B_16396</name>
</gene>
<dbReference type="PRINTS" id="PR01043">
    <property type="entry name" value="TRNASYNTHGLY"/>
</dbReference>
<evidence type="ECO:0000259" key="1">
    <source>
        <dbReference type="PROSITE" id="PS50862"/>
    </source>
</evidence>
<feature type="non-terminal residue" evidence="2">
    <location>
        <position position="176"/>
    </location>
</feature>
<keyword evidence="2" id="KW-0436">Ligase</keyword>
<dbReference type="InterPro" id="IPR027031">
    <property type="entry name" value="Gly-tRNA_synthase/POLG2"/>
</dbReference>
<feature type="domain" description="Aminoacyl-transfer RNA synthetases class-II family profile" evidence="1">
    <location>
        <begin position="1"/>
        <end position="150"/>
    </location>
</feature>
<dbReference type="GO" id="GO:0005737">
    <property type="term" value="C:cytoplasm"/>
    <property type="evidence" value="ECO:0007669"/>
    <property type="project" value="TreeGrafter"/>
</dbReference>
<dbReference type="GO" id="GO:0006426">
    <property type="term" value="P:glycyl-tRNA aminoacylation"/>
    <property type="evidence" value="ECO:0007669"/>
    <property type="project" value="TreeGrafter"/>
</dbReference>
<proteinExistence type="predicted"/>
<dbReference type="EMBL" id="AUZY01010903">
    <property type="protein sequence ID" value="EQD36791.1"/>
    <property type="molecule type" value="Genomic_DNA"/>
</dbReference>
<dbReference type="AlphaFoldDB" id="T0YMW5"/>
<name>T0YMW5_9ZZZZ</name>
<comment type="caution">
    <text evidence="2">The sequence shown here is derived from an EMBL/GenBank/DDBJ whole genome shotgun (WGS) entry which is preliminary data.</text>
</comment>
<keyword evidence="2" id="KW-0030">Aminoacyl-tRNA synthetase</keyword>
<protein>
    <submittedName>
        <fullName evidence="2">Glycyl-tRNA synthetase</fullName>
    </submittedName>
</protein>
<dbReference type="PANTHER" id="PTHR10745">
    <property type="entry name" value="GLYCYL-TRNA SYNTHETASE/DNA POLYMERASE SUBUNIT GAMMA-2"/>
    <property type="match status" value="1"/>
</dbReference>
<dbReference type="PANTHER" id="PTHR10745:SF0">
    <property type="entry name" value="GLYCINE--TRNA LIGASE"/>
    <property type="match status" value="1"/>
</dbReference>
<reference evidence="2" key="2">
    <citation type="journal article" date="2014" name="ISME J.">
        <title>Microbial stratification in low pH oxic and suboxic macroscopic growths along an acid mine drainage.</title>
        <authorList>
            <person name="Mendez-Garcia C."/>
            <person name="Mesa V."/>
            <person name="Sprenger R.R."/>
            <person name="Richter M."/>
            <person name="Diez M.S."/>
            <person name="Solano J."/>
            <person name="Bargiela R."/>
            <person name="Golyshina O.V."/>
            <person name="Manteca A."/>
            <person name="Ramos J.L."/>
            <person name="Gallego J.R."/>
            <person name="Llorente I."/>
            <person name="Martins Dos Santos V.A."/>
            <person name="Jensen O.N."/>
            <person name="Pelaez A.I."/>
            <person name="Sanchez J."/>
            <person name="Ferrer M."/>
        </authorList>
    </citation>
    <scope>NUCLEOTIDE SEQUENCE</scope>
</reference>
<dbReference type="InterPro" id="IPR045864">
    <property type="entry name" value="aa-tRNA-synth_II/BPL/LPL"/>
</dbReference>
<dbReference type="SUPFAM" id="SSF55681">
    <property type="entry name" value="Class II aaRS and biotin synthetases"/>
    <property type="match status" value="1"/>
</dbReference>
<reference evidence="2" key="1">
    <citation type="submission" date="2013-08" db="EMBL/GenBank/DDBJ databases">
        <authorList>
            <person name="Mendez C."/>
            <person name="Richter M."/>
            <person name="Ferrer M."/>
            <person name="Sanchez J."/>
        </authorList>
    </citation>
    <scope>NUCLEOTIDE SEQUENCE</scope>
</reference>
<evidence type="ECO:0000313" key="2">
    <source>
        <dbReference type="EMBL" id="EQD36791.1"/>
    </source>
</evidence>